<dbReference type="AlphaFoldDB" id="A0AAV1HVJ8"/>
<evidence type="ECO:0000313" key="3">
    <source>
        <dbReference type="Proteomes" id="UP001314263"/>
    </source>
</evidence>
<reference evidence="2 3" key="1">
    <citation type="submission" date="2023-10" db="EMBL/GenBank/DDBJ databases">
        <authorList>
            <person name="Maclean D."/>
            <person name="Macfadyen A."/>
        </authorList>
    </citation>
    <scope>NUCLEOTIDE SEQUENCE [LARGE SCALE GENOMIC DNA]</scope>
</reference>
<name>A0AAV1HVJ8_9CHLO</name>
<gene>
    <name evidence="2" type="ORF">CVIRNUC_001950</name>
</gene>
<sequence length="198" mass="21231">MDQVREHCPDPFEQREYVELQHGLLVNTELLHDYLARYGCCMVRNDNLTAALDMGLAGGTKALVGPPANAPSLTDPPVLLLQSAETFASPADFPADASCQLAITTREQASSDYVDVVDDEVHVSSSKPGHLRPAVKVEAGTSQPKRSCSPGARSRPEPFRRQPSRLCTEGPTKAASTATVLCGVSREKAQDEAAQVDS</sequence>
<evidence type="ECO:0000313" key="2">
    <source>
        <dbReference type="EMBL" id="CAK0749944.1"/>
    </source>
</evidence>
<keyword evidence="3" id="KW-1185">Reference proteome</keyword>
<protein>
    <submittedName>
        <fullName evidence="2">Uncharacterized protein</fullName>
    </submittedName>
</protein>
<organism evidence="2 3">
    <name type="scientific">Coccomyxa viridis</name>
    <dbReference type="NCBI Taxonomy" id="1274662"/>
    <lineage>
        <taxon>Eukaryota</taxon>
        <taxon>Viridiplantae</taxon>
        <taxon>Chlorophyta</taxon>
        <taxon>core chlorophytes</taxon>
        <taxon>Trebouxiophyceae</taxon>
        <taxon>Trebouxiophyceae incertae sedis</taxon>
        <taxon>Coccomyxaceae</taxon>
        <taxon>Coccomyxa</taxon>
    </lineage>
</organism>
<accession>A0AAV1HVJ8</accession>
<proteinExistence type="predicted"/>
<evidence type="ECO:0000256" key="1">
    <source>
        <dbReference type="SAM" id="MobiDB-lite"/>
    </source>
</evidence>
<dbReference type="EMBL" id="CAUYUE010000003">
    <property type="protein sequence ID" value="CAK0749944.1"/>
    <property type="molecule type" value="Genomic_DNA"/>
</dbReference>
<comment type="caution">
    <text evidence="2">The sequence shown here is derived from an EMBL/GenBank/DDBJ whole genome shotgun (WGS) entry which is preliminary data.</text>
</comment>
<dbReference type="Proteomes" id="UP001314263">
    <property type="component" value="Unassembled WGS sequence"/>
</dbReference>
<feature type="region of interest" description="Disordered" evidence="1">
    <location>
        <begin position="124"/>
        <end position="175"/>
    </location>
</feature>